<dbReference type="EMBL" id="JBIAUT010000001">
    <property type="protein sequence ID" value="MFF4215605.1"/>
    <property type="molecule type" value="Genomic_DNA"/>
</dbReference>
<feature type="chain" id="PRO_5045930603" evidence="3">
    <location>
        <begin position="31"/>
        <end position="633"/>
    </location>
</feature>
<evidence type="ECO:0000256" key="3">
    <source>
        <dbReference type="SAM" id="SignalP"/>
    </source>
</evidence>
<dbReference type="RefSeq" id="WP_388624535.1">
    <property type="nucleotide sequence ID" value="NZ_JBIAUT010000001.1"/>
</dbReference>
<evidence type="ECO:0000259" key="4">
    <source>
        <dbReference type="Pfam" id="PF00089"/>
    </source>
</evidence>
<gene>
    <name evidence="5" type="ORF">ACFYZM_04920</name>
</gene>
<protein>
    <submittedName>
        <fullName evidence="5">FG-GAP-like repeat-containing protein</fullName>
    </submittedName>
</protein>
<evidence type="ECO:0000256" key="1">
    <source>
        <dbReference type="ARBA" id="ARBA00022729"/>
    </source>
</evidence>
<dbReference type="PANTHER" id="PTHR15462">
    <property type="entry name" value="SERINE PROTEASE"/>
    <property type="match status" value="1"/>
</dbReference>
<dbReference type="InterPro" id="IPR050966">
    <property type="entry name" value="Glutamyl_endopeptidase"/>
</dbReference>
<dbReference type="Gene3D" id="2.40.128.340">
    <property type="match status" value="1"/>
</dbReference>
<name>A0ABW6TSM5_9ACTN</name>
<dbReference type="InterPro" id="IPR013517">
    <property type="entry name" value="FG-GAP"/>
</dbReference>
<accession>A0ABW6TSM5</accession>
<dbReference type="PROSITE" id="PS00134">
    <property type="entry name" value="TRYPSIN_HIS"/>
    <property type="match status" value="1"/>
</dbReference>
<dbReference type="InterPro" id="IPR009003">
    <property type="entry name" value="Peptidase_S1_PA"/>
</dbReference>
<comment type="caution">
    <text evidence="5">The sequence shown here is derived from an EMBL/GenBank/DDBJ whole genome shotgun (WGS) entry which is preliminary data.</text>
</comment>
<evidence type="ECO:0000313" key="5">
    <source>
        <dbReference type="EMBL" id="MFF4215605.1"/>
    </source>
</evidence>
<sequence>MSPSSHSRRIWTLALAVGLTTCGTAATAVAAPSPAGPSPAPSAAAAARSAETYWTAERMAGAKPLDAGKATVGAGKTPAAGQAPASGPALVAPRTSLASGPALVAPRTSVASVAAPAPVGTPQGTYGDGIPMVGTFFSSDPTGTTYCTASVVQSPGRNLVLTAGHCAQGLAGRTQQIFVPQYRKGLDAAHQPYGVFPVERVFGDPRYTRNSTGPDSDLDVGFARLGPNSRGEQAETVTGGLRLTPTPRWTSTVTVVGYPGSHNTDQRALSCTVPTSRLSGQHQLQMKCGGFYGGTSGSPWIVGYDASARTGDIIGSLGGWNGGGTLTGEDWISYAPVFGSEVRALYQDAIADRTPVRTAYQRPSDSARLPGAASTWTHAKHLVSADFTGDGHDDLLTIWSDGEVSLYPGDGRGGFGAEQQLARSDSFWKRAVTVTAGEFSGTGKPDLMVRWDTGKLSYYEDFQAGGSGPEYTLGAGGSFWKYASQITAGRYASTDKAADLAVRWVDGSLSVYAGAGPSGPGTERRLMDAGSYWKYATALSSPRPAGQDRSTLLVRWSDGSLGSYATTGTDLGKGTRLQAPDPSWTDTAMTTGDLNGSGRPDDLVVRWSDGETSLYDGVGGDGPGAWTPLVNNG</sequence>
<evidence type="ECO:0000313" key="6">
    <source>
        <dbReference type="Proteomes" id="UP001602123"/>
    </source>
</evidence>
<dbReference type="SUPFAM" id="SSF50494">
    <property type="entry name" value="Trypsin-like serine proteases"/>
    <property type="match status" value="1"/>
</dbReference>
<reference evidence="5 6" key="1">
    <citation type="submission" date="2024-10" db="EMBL/GenBank/DDBJ databases">
        <title>The Natural Products Discovery Center: Release of the First 8490 Sequenced Strains for Exploring Actinobacteria Biosynthetic Diversity.</title>
        <authorList>
            <person name="Kalkreuter E."/>
            <person name="Kautsar S.A."/>
            <person name="Yang D."/>
            <person name="Bader C.D."/>
            <person name="Teijaro C.N."/>
            <person name="Fluegel L."/>
            <person name="Davis C.M."/>
            <person name="Simpson J.R."/>
            <person name="Lauterbach L."/>
            <person name="Steele A.D."/>
            <person name="Gui C."/>
            <person name="Meng S."/>
            <person name="Li G."/>
            <person name="Viehrig K."/>
            <person name="Ye F."/>
            <person name="Su P."/>
            <person name="Kiefer A.F."/>
            <person name="Nichols A."/>
            <person name="Cepeda A.J."/>
            <person name="Yan W."/>
            <person name="Fan B."/>
            <person name="Jiang Y."/>
            <person name="Adhikari A."/>
            <person name="Zheng C.-J."/>
            <person name="Schuster L."/>
            <person name="Cowan T.M."/>
            <person name="Smanski M.J."/>
            <person name="Chevrette M.G."/>
            <person name="De Carvalho L.P.S."/>
            <person name="Shen B."/>
        </authorList>
    </citation>
    <scope>NUCLEOTIDE SEQUENCE [LARGE SCALE GENOMIC DNA]</scope>
    <source>
        <strain evidence="5 6">NPDC001650</strain>
    </source>
</reference>
<proteinExistence type="predicted"/>
<dbReference type="PANTHER" id="PTHR15462:SF8">
    <property type="entry name" value="SERINE PROTEASE"/>
    <property type="match status" value="1"/>
</dbReference>
<keyword evidence="6" id="KW-1185">Reference proteome</keyword>
<dbReference type="InterPro" id="IPR001254">
    <property type="entry name" value="Trypsin_dom"/>
</dbReference>
<dbReference type="SUPFAM" id="SSF69318">
    <property type="entry name" value="Integrin alpha N-terminal domain"/>
    <property type="match status" value="1"/>
</dbReference>
<feature type="domain" description="Peptidase S1" evidence="4">
    <location>
        <begin position="137"/>
        <end position="275"/>
    </location>
</feature>
<dbReference type="InterPro" id="IPR018114">
    <property type="entry name" value="TRYPSIN_HIS"/>
</dbReference>
<evidence type="ECO:0000256" key="2">
    <source>
        <dbReference type="SAM" id="MobiDB-lite"/>
    </source>
</evidence>
<dbReference type="InterPro" id="IPR043504">
    <property type="entry name" value="Peptidase_S1_PA_chymotrypsin"/>
</dbReference>
<dbReference type="Pfam" id="PF00089">
    <property type="entry name" value="Trypsin"/>
    <property type="match status" value="1"/>
</dbReference>
<dbReference type="InterPro" id="IPR028994">
    <property type="entry name" value="Integrin_alpha_N"/>
</dbReference>
<feature type="signal peptide" evidence="3">
    <location>
        <begin position="1"/>
        <end position="30"/>
    </location>
</feature>
<feature type="compositionally biased region" description="Low complexity" evidence="2">
    <location>
        <begin position="78"/>
        <end position="89"/>
    </location>
</feature>
<dbReference type="Gene3D" id="2.40.10.10">
    <property type="entry name" value="Trypsin-like serine proteases"/>
    <property type="match status" value="2"/>
</dbReference>
<dbReference type="Pfam" id="PF13517">
    <property type="entry name" value="FG-GAP_3"/>
    <property type="match status" value="1"/>
</dbReference>
<organism evidence="5 6">
    <name type="scientific">Streptomyces nondiastaticus</name>
    <dbReference type="NCBI Taxonomy" id="3154512"/>
    <lineage>
        <taxon>Bacteria</taxon>
        <taxon>Bacillati</taxon>
        <taxon>Actinomycetota</taxon>
        <taxon>Actinomycetes</taxon>
        <taxon>Kitasatosporales</taxon>
        <taxon>Streptomycetaceae</taxon>
        <taxon>Streptomyces</taxon>
    </lineage>
</organism>
<feature type="region of interest" description="Disordered" evidence="2">
    <location>
        <begin position="70"/>
        <end position="90"/>
    </location>
</feature>
<dbReference type="Proteomes" id="UP001602123">
    <property type="component" value="Unassembled WGS sequence"/>
</dbReference>
<keyword evidence="1 3" id="KW-0732">Signal</keyword>